<dbReference type="SMART" id="SM00344">
    <property type="entry name" value="HTH_ASNC"/>
    <property type="match status" value="1"/>
</dbReference>
<dbReference type="InterPro" id="IPR036388">
    <property type="entry name" value="WH-like_DNA-bd_sf"/>
</dbReference>
<dbReference type="Pfam" id="PF13412">
    <property type="entry name" value="HTH_24"/>
    <property type="match status" value="1"/>
</dbReference>
<dbReference type="CDD" id="cd00090">
    <property type="entry name" value="HTH_ARSR"/>
    <property type="match status" value="1"/>
</dbReference>
<evidence type="ECO:0000313" key="5">
    <source>
        <dbReference type="EMBL" id="TFW19061.1"/>
    </source>
</evidence>
<keyword evidence="1" id="KW-0805">Transcription regulation</keyword>
<keyword evidence="2" id="KW-0238">DNA-binding</keyword>
<keyword evidence="6" id="KW-1185">Reference proteome</keyword>
<dbReference type="SUPFAM" id="SSF46785">
    <property type="entry name" value="Winged helix' DNA-binding domain"/>
    <property type="match status" value="1"/>
</dbReference>
<comment type="caution">
    <text evidence="5">The sequence shown here is derived from an EMBL/GenBank/DDBJ whole genome shotgun (WGS) entry which is preliminary data.</text>
</comment>
<proteinExistence type="predicted"/>
<dbReference type="OrthoDB" id="8526125at2"/>
<dbReference type="InterPro" id="IPR011008">
    <property type="entry name" value="Dimeric_a/b-barrel"/>
</dbReference>
<organism evidence="5 6">
    <name type="scientific">Zemynaea arenosa</name>
    <dbReference type="NCBI Taxonomy" id="2561931"/>
    <lineage>
        <taxon>Bacteria</taxon>
        <taxon>Pseudomonadati</taxon>
        <taxon>Pseudomonadota</taxon>
        <taxon>Betaproteobacteria</taxon>
        <taxon>Burkholderiales</taxon>
        <taxon>Oxalobacteraceae</taxon>
        <taxon>Telluria group</taxon>
        <taxon>Zemynaea</taxon>
    </lineage>
</organism>
<dbReference type="Gene3D" id="3.30.70.920">
    <property type="match status" value="1"/>
</dbReference>
<evidence type="ECO:0000259" key="4">
    <source>
        <dbReference type="PROSITE" id="PS50956"/>
    </source>
</evidence>
<sequence length="156" mass="17686">MKNHSLDTASIKILELLQQNSEISTAELADQVGISQTPCWRRQKELEHEGYIQRYAAIVDRRKVGLMVCCHAHVTLNRHAAGVVEEFEQAIQLRSEVVECYETTGNSDYTIKVIVPDMEAYQAFLHDVLFKLKGVNQVNTAVALREVKYTTALPVR</sequence>
<dbReference type="AlphaFoldDB" id="A0A4Y9SDT4"/>
<gene>
    <name evidence="5" type="ORF">E4L96_12390</name>
</gene>
<dbReference type="GO" id="GO:0006355">
    <property type="term" value="P:regulation of DNA-templated transcription"/>
    <property type="evidence" value="ECO:0007669"/>
    <property type="project" value="UniProtKB-ARBA"/>
</dbReference>
<dbReference type="PRINTS" id="PR00033">
    <property type="entry name" value="HTHASNC"/>
</dbReference>
<protein>
    <submittedName>
        <fullName evidence="5">Lrp/AsnC family transcriptional regulator</fullName>
    </submittedName>
</protein>
<dbReference type="Gene3D" id="1.10.10.10">
    <property type="entry name" value="Winged helix-like DNA-binding domain superfamily/Winged helix DNA-binding domain"/>
    <property type="match status" value="1"/>
</dbReference>
<feature type="domain" description="HTH asnC-type" evidence="4">
    <location>
        <begin position="6"/>
        <end position="67"/>
    </location>
</feature>
<evidence type="ECO:0000313" key="6">
    <source>
        <dbReference type="Proteomes" id="UP000298438"/>
    </source>
</evidence>
<dbReference type="PANTHER" id="PTHR30154">
    <property type="entry name" value="LEUCINE-RESPONSIVE REGULATORY PROTEIN"/>
    <property type="match status" value="1"/>
</dbReference>
<dbReference type="PROSITE" id="PS50956">
    <property type="entry name" value="HTH_ASNC_2"/>
    <property type="match status" value="1"/>
</dbReference>
<dbReference type="InterPro" id="IPR036390">
    <property type="entry name" value="WH_DNA-bd_sf"/>
</dbReference>
<name>A0A4Y9SDT4_9BURK</name>
<dbReference type="InterPro" id="IPR019888">
    <property type="entry name" value="Tscrpt_reg_AsnC-like"/>
</dbReference>
<dbReference type="SUPFAM" id="SSF54909">
    <property type="entry name" value="Dimeric alpha+beta barrel"/>
    <property type="match status" value="1"/>
</dbReference>
<evidence type="ECO:0000256" key="1">
    <source>
        <dbReference type="ARBA" id="ARBA00023015"/>
    </source>
</evidence>
<reference evidence="5 6" key="1">
    <citation type="submission" date="2019-03" db="EMBL/GenBank/DDBJ databases">
        <title>Draft Genome Sequence of Massilia arenosa sp. nov., a Novel Massilia Species Isolated from a Sandy-loam Maize Soil.</title>
        <authorList>
            <person name="Raths R."/>
            <person name="Peta V."/>
            <person name="Bucking H."/>
        </authorList>
    </citation>
    <scope>NUCLEOTIDE SEQUENCE [LARGE SCALE GENOMIC DNA]</scope>
    <source>
        <strain evidence="5 6">MC02</strain>
    </source>
</reference>
<dbReference type="GO" id="GO:0043200">
    <property type="term" value="P:response to amino acid"/>
    <property type="evidence" value="ECO:0007669"/>
    <property type="project" value="TreeGrafter"/>
</dbReference>
<evidence type="ECO:0000256" key="2">
    <source>
        <dbReference type="ARBA" id="ARBA00023125"/>
    </source>
</evidence>
<dbReference type="GO" id="GO:0043565">
    <property type="term" value="F:sequence-specific DNA binding"/>
    <property type="evidence" value="ECO:0007669"/>
    <property type="project" value="InterPro"/>
</dbReference>
<dbReference type="PANTHER" id="PTHR30154:SF34">
    <property type="entry name" value="TRANSCRIPTIONAL REGULATOR AZLB"/>
    <property type="match status" value="1"/>
</dbReference>
<keyword evidence="3" id="KW-0804">Transcription</keyword>
<dbReference type="InterPro" id="IPR011991">
    <property type="entry name" value="ArsR-like_HTH"/>
</dbReference>
<dbReference type="EMBL" id="SPVF01000153">
    <property type="protein sequence ID" value="TFW19061.1"/>
    <property type="molecule type" value="Genomic_DNA"/>
</dbReference>
<dbReference type="RefSeq" id="WP_135207536.1">
    <property type="nucleotide sequence ID" value="NZ_SPVF01000153.1"/>
</dbReference>
<dbReference type="InterPro" id="IPR019887">
    <property type="entry name" value="Tscrpt_reg_AsnC/Lrp_C"/>
</dbReference>
<accession>A0A4Y9SDT4</accession>
<dbReference type="Pfam" id="PF01037">
    <property type="entry name" value="AsnC_trans_reg"/>
    <property type="match status" value="1"/>
</dbReference>
<evidence type="ECO:0000256" key="3">
    <source>
        <dbReference type="ARBA" id="ARBA00023163"/>
    </source>
</evidence>
<dbReference type="GO" id="GO:0005829">
    <property type="term" value="C:cytosol"/>
    <property type="evidence" value="ECO:0007669"/>
    <property type="project" value="TreeGrafter"/>
</dbReference>
<dbReference type="Proteomes" id="UP000298438">
    <property type="component" value="Unassembled WGS sequence"/>
</dbReference>
<dbReference type="InterPro" id="IPR000485">
    <property type="entry name" value="AsnC-type_HTH_dom"/>
</dbReference>